<dbReference type="EC" id="2.1.1.72" evidence="1"/>
<accession>A0A011AJ22</accession>
<name>A0A011AJ22_9ACTN</name>
<evidence type="ECO:0000256" key="4">
    <source>
        <dbReference type="ARBA" id="ARBA00047942"/>
    </source>
</evidence>
<dbReference type="PANTHER" id="PTHR33841">
    <property type="entry name" value="DNA METHYLTRANSFERASE YEEA-RELATED"/>
    <property type="match status" value="1"/>
</dbReference>
<dbReference type="PATRIC" id="fig|927661.3.peg.3112"/>
<comment type="caution">
    <text evidence="6">The sequence shown here is derived from an EMBL/GenBank/DDBJ whole genome shotgun (WGS) entry which is preliminary data.</text>
</comment>
<gene>
    <name evidence="6" type="ORF">CryarDRAFT_3153</name>
</gene>
<dbReference type="SUPFAM" id="SSF53335">
    <property type="entry name" value="S-adenosyl-L-methionine-dependent methyltransferases"/>
    <property type="match status" value="1"/>
</dbReference>
<dbReference type="RefSeq" id="WP_051570288.1">
    <property type="nucleotide sequence ID" value="NZ_KK073874.1"/>
</dbReference>
<dbReference type="HOGENOM" id="CLU_003916_0_0_11"/>
<sequence>MSTFDAIGNRGEYFAAHYYAERLPLDLRKGIFGRWTDRETDELEQRPTTREQVRALRGEYFTDPVRGFFVEHARLAAESLPAPDGVEGRPVADQEWAKRLTAWHHTVLRHFGYPVDRPDQVTVHRAGREHTLRVAFAGDGILAVDCGWAVDADAALDAHGPDQLLGPVRISAGESYATGSALATWLFNSQIVWPNQTEPGSPPRFVLLLVGGVLVLADRHCWGEGRFLTANLDGALQRYDRRQNGELATIAALFSYEMLRTGANGEDPAIDALLKTSTENAVGVDGDLRQGLQRSVELIANEILDRLIEAGVEPAQVARPDKPLGRELRDEALRYLYRILFLLFAEARPELGILPSDDGSYEAGYSLARLRELVARDEELIEGNTARGFHLYESLNVLFCKVNKGHRAYGTEAGDYQPGDDEATRKAKKERRSEDRGLRFEPLRSALFEPTATRLIGCEVPDPRSDDIPAPRLDLRLRNGTLHRVLRLLTMKRPRGKERGGFISYRNLGINQLGAVYEGLMSYTGFLATEELYEVAKGGNPKDGSWMVPSSQIGQFTDDSVFVRYDQADERRGLRGWKRHPRGSFVYRLAGRERQVSASYYTPESLTKLTVELALKHRLDQDRDANGATVETRAAELLQYRICEPALGSGAFLNEAINQLASEYLRRRQNETGKTVPTADALTELQRVKAYIALHNSYGVDLNATAVELAEVSLWLNTMHPGMRAPWFGLHLRRGNSLIGARRAVYTGSDAAGRNWLASKNPLPPTELPFRAAVENTDADAIQPLPVGAIHQFLLPATGWGTVAGESEAKALAPEAAARLGRWRKGILKPPKTTGGQRSELARLQGTARRVEFLWDLVVERMRISEREIARRIDVWGANPDDHEYVFIQRPEHPVPKEKVYKDLFEKVGTPYWRLKTLMDAWCALWFWPVDQAALLDGDDPAYEQTPVTPAQLSELLGVGRGEQVALFSRDVEQMQLLEPVVEETKPDGKKKRKEKPKILRDARIAMKELANWIDFAEALVGTEDMPEDSLASGFKTLKDLDYYEKLIPGLTGMDEELQLQARFPWLDKVESIAEERGFFHWELHFALVFAERGGFDLQIGNPPWVRPDWDEPAVLAEFDPWFKLAEKADAKEKEARRADVIARQECREYVLAELTGTSASVAWLRSPHVYPLAAGTRPDLYRAFMCQTWAHTAVAGTVGLLHPDSHLAGVGMEHIRAEAYRRLRVHGDFVNAGNRFFPPPVGRSSHFGLHVYGTPGETSFDHLSWLFSVDALRHSYRQGVPDEGILPGIRFDGDWDTRPHPSRVIHVNAELLAVWQGLTGDESGPAEYVRLLSPVSIAENRGIESLAGFPVRLATLLPQISGGYNEATAKSKGLIRYEVSEPSDWKEVVLKGPQIGVATPLFKQPTQGSGEVLGLDLTTLPADALPATEYRNATDRARFEAAQDRWIDHPLLERLLADPEELSAARVVLSEAAGIALDAVPDGDLQLYLTEKARRRCTEFYRVAWRKMIAPDTERSLYVALLPPGPSHIDGIRSAVARDNRSTTLLGGFWSALPVDYFLRTTGIGDLHVASAIRLPAPIPDHPLARALLIRTSRLNCLTAAYADLWPELHDRAWRDESWANGWDGLPPLGDVKPEWDWNTPLRTDRARRAALVEIDALVAVWLGVDAAALEAMYRARFPIMADFDEVTWFDATGRRLAGNRYAYGHGQTKEHFEQLQAYLADQRRPPESRQNTPAPDGYTPPFYKADRVNEMKAAHAVFQARLDEAIAAGEWDPVTHSRPGVQNRAGA</sequence>
<dbReference type="OrthoDB" id="4280289at2"/>
<organism evidence="6 7">
    <name type="scientific">Cryptosporangium arvum DSM 44712</name>
    <dbReference type="NCBI Taxonomy" id="927661"/>
    <lineage>
        <taxon>Bacteria</taxon>
        <taxon>Bacillati</taxon>
        <taxon>Actinomycetota</taxon>
        <taxon>Actinomycetes</taxon>
        <taxon>Cryptosporangiales</taxon>
        <taxon>Cryptosporangiaceae</taxon>
        <taxon>Cryptosporangium</taxon>
    </lineage>
</organism>
<dbReference type="InterPro" id="IPR029063">
    <property type="entry name" value="SAM-dependent_MTases_sf"/>
</dbReference>
<dbReference type="GO" id="GO:0032259">
    <property type="term" value="P:methylation"/>
    <property type="evidence" value="ECO:0007669"/>
    <property type="project" value="UniProtKB-KW"/>
</dbReference>
<dbReference type="InterPro" id="IPR050953">
    <property type="entry name" value="N4_N6_ade-DNA_methylase"/>
</dbReference>
<dbReference type="Gene3D" id="3.40.50.150">
    <property type="entry name" value="Vaccinia Virus protein VP39"/>
    <property type="match status" value="2"/>
</dbReference>
<keyword evidence="3" id="KW-0808">Transferase</keyword>
<evidence type="ECO:0000313" key="7">
    <source>
        <dbReference type="Proteomes" id="UP000021053"/>
    </source>
</evidence>
<evidence type="ECO:0000256" key="5">
    <source>
        <dbReference type="SAM" id="MobiDB-lite"/>
    </source>
</evidence>
<keyword evidence="7" id="KW-1185">Reference proteome</keyword>
<keyword evidence="2" id="KW-0489">Methyltransferase</keyword>
<dbReference type="EMBL" id="JFBT01000001">
    <property type="protein sequence ID" value="EXG82021.1"/>
    <property type="molecule type" value="Genomic_DNA"/>
</dbReference>
<evidence type="ECO:0000313" key="6">
    <source>
        <dbReference type="EMBL" id="EXG82021.1"/>
    </source>
</evidence>
<dbReference type="PANTHER" id="PTHR33841:SF1">
    <property type="entry name" value="DNA METHYLTRANSFERASE A"/>
    <property type="match status" value="1"/>
</dbReference>
<protein>
    <recommendedName>
        <fullName evidence="1">site-specific DNA-methyltransferase (adenine-specific)</fullName>
        <ecNumber evidence="1">2.1.1.72</ecNumber>
    </recommendedName>
</protein>
<dbReference type="GO" id="GO:0009007">
    <property type="term" value="F:site-specific DNA-methyltransferase (adenine-specific) activity"/>
    <property type="evidence" value="ECO:0007669"/>
    <property type="project" value="UniProtKB-EC"/>
</dbReference>
<evidence type="ECO:0000256" key="2">
    <source>
        <dbReference type="ARBA" id="ARBA00022603"/>
    </source>
</evidence>
<evidence type="ECO:0000256" key="1">
    <source>
        <dbReference type="ARBA" id="ARBA00011900"/>
    </source>
</evidence>
<evidence type="ECO:0000256" key="3">
    <source>
        <dbReference type="ARBA" id="ARBA00022679"/>
    </source>
</evidence>
<comment type="catalytic activity">
    <reaction evidence="4">
        <text>a 2'-deoxyadenosine in DNA + S-adenosyl-L-methionine = an N(6)-methyl-2'-deoxyadenosine in DNA + S-adenosyl-L-homocysteine + H(+)</text>
        <dbReference type="Rhea" id="RHEA:15197"/>
        <dbReference type="Rhea" id="RHEA-COMP:12418"/>
        <dbReference type="Rhea" id="RHEA-COMP:12419"/>
        <dbReference type="ChEBI" id="CHEBI:15378"/>
        <dbReference type="ChEBI" id="CHEBI:57856"/>
        <dbReference type="ChEBI" id="CHEBI:59789"/>
        <dbReference type="ChEBI" id="CHEBI:90615"/>
        <dbReference type="ChEBI" id="CHEBI:90616"/>
        <dbReference type="EC" id="2.1.1.72"/>
    </reaction>
</comment>
<reference evidence="6 7" key="1">
    <citation type="submission" date="2013-07" db="EMBL/GenBank/DDBJ databases">
        <authorList>
            <consortium name="DOE Joint Genome Institute"/>
            <person name="Eisen J."/>
            <person name="Huntemann M."/>
            <person name="Han J."/>
            <person name="Chen A."/>
            <person name="Kyrpides N."/>
            <person name="Mavromatis K."/>
            <person name="Markowitz V."/>
            <person name="Palaniappan K."/>
            <person name="Ivanova N."/>
            <person name="Schaumberg A."/>
            <person name="Pati A."/>
            <person name="Liolios K."/>
            <person name="Nordberg H.P."/>
            <person name="Cantor M.N."/>
            <person name="Hua S.X."/>
            <person name="Woyke T."/>
        </authorList>
    </citation>
    <scope>NUCLEOTIDE SEQUENCE [LARGE SCALE GENOMIC DNA]</scope>
    <source>
        <strain evidence="6 7">DSM 44712</strain>
    </source>
</reference>
<dbReference type="Proteomes" id="UP000021053">
    <property type="component" value="Unassembled WGS sequence"/>
</dbReference>
<feature type="region of interest" description="Disordered" evidence="5">
    <location>
        <begin position="410"/>
        <end position="437"/>
    </location>
</feature>
<proteinExistence type="predicted"/>